<dbReference type="Pfam" id="PF02607">
    <property type="entry name" value="B12-binding_2"/>
    <property type="match status" value="1"/>
</dbReference>
<dbReference type="PROSITE" id="PS50937">
    <property type="entry name" value="HTH_MERR_2"/>
    <property type="match status" value="1"/>
</dbReference>
<feature type="domain" description="HTH merR-type" evidence="5">
    <location>
        <begin position="22"/>
        <end position="91"/>
    </location>
</feature>
<keyword evidence="4" id="KW-0804">Transcription</keyword>
<proteinExistence type="predicted"/>
<dbReference type="GO" id="GO:0046872">
    <property type="term" value="F:metal ion binding"/>
    <property type="evidence" value="ECO:0007669"/>
    <property type="project" value="InterPro"/>
</dbReference>
<evidence type="ECO:0000313" key="8">
    <source>
        <dbReference type="Proteomes" id="UP000077868"/>
    </source>
</evidence>
<dbReference type="InterPro" id="IPR009061">
    <property type="entry name" value="DNA-bd_dom_put_sf"/>
</dbReference>
<dbReference type="InterPro" id="IPR003759">
    <property type="entry name" value="Cbl-bd_cap"/>
</dbReference>
<keyword evidence="2" id="KW-0805">Transcription regulation</keyword>
<dbReference type="InterPro" id="IPR036724">
    <property type="entry name" value="Cobalamin-bd_sf"/>
</dbReference>
<dbReference type="PROSITE" id="PS51332">
    <property type="entry name" value="B12_BINDING"/>
    <property type="match status" value="1"/>
</dbReference>
<feature type="domain" description="B12-binding" evidence="6">
    <location>
        <begin position="199"/>
        <end position="321"/>
    </location>
</feature>
<dbReference type="GO" id="GO:0003677">
    <property type="term" value="F:DNA binding"/>
    <property type="evidence" value="ECO:0007669"/>
    <property type="project" value="UniProtKB-KW"/>
</dbReference>
<evidence type="ECO:0000313" key="7">
    <source>
        <dbReference type="EMBL" id="ANH38075.1"/>
    </source>
</evidence>
<name>A0A1A9GKU7_9ACTN</name>
<evidence type="ECO:0000256" key="2">
    <source>
        <dbReference type="ARBA" id="ARBA00023015"/>
    </source>
</evidence>
<dbReference type="GO" id="GO:0031419">
    <property type="term" value="F:cobalamin binding"/>
    <property type="evidence" value="ECO:0007669"/>
    <property type="project" value="InterPro"/>
</dbReference>
<evidence type="ECO:0000256" key="3">
    <source>
        <dbReference type="ARBA" id="ARBA00023125"/>
    </source>
</evidence>
<accession>A0A1A9GKU7</accession>
<dbReference type="Gene3D" id="1.10.1660.10">
    <property type="match status" value="1"/>
</dbReference>
<evidence type="ECO:0000259" key="5">
    <source>
        <dbReference type="PROSITE" id="PS50937"/>
    </source>
</evidence>
<dbReference type="InterPro" id="IPR036594">
    <property type="entry name" value="Meth_synthase_dom"/>
</dbReference>
<reference evidence="7 8" key="1">
    <citation type="submission" date="2016-03" db="EMBL/GenBank/DDBJ databases">
        <title>Complete genome sequence of a soil Actinobacterium, Nocardioides dokdonensis FR1436.</title>
        <authorList>
            <person name="Kwon S.-K."/>
            <person name="Kim K."/>
            <person name="Kim J.F."/>
        </authorList>
    </citation>
    <scope>NUCLEOTIDE SEQUENCE [LARGE SCALE GENOMIC DNA]</scope>
    <source>
        <strain evidence="7 8">FR1436</strain>
    </source>
</reference>
<dbReference type="AlphaFoldDB" id="A0A1A9GKU7"/>
<dbReference type="EMBL" id="CP015079">
    <property type="protein sequence ID" value="ANH38075.1"/>
    <property type="molecule type" value="Genomic_DNA"/>
</dbReference>
<dbReference type="Gene3D" id="3.40.50.280">
    <property type="entry name" value="Cobalamin-binding domain"/>
    <property type="match status" value="1"/>
</dbReference>
<dbReference type="Gene3D" id="1.10.1240.10">
    <property type="entry name" value="Methionine synthase domain"/>
    <property type="match status" value="1"/>
</dbReference>
<keyword evidence="8" id="KW-1185">Reference proteome</keyword>
<dbReference type="PANTHER" id="PTHR30204">
    <property type="entry name" value="REDOX-CYCLING DRUG-SENSING TRANSCRIPTIONAL ACTIVATOR SOXR"/>
    <property type="match status" value="1"/>
</dbReference>
<organism evidence="7 8">
    <name type="scientific">Nocardioides dokdonensis FR1436</name>
    <dbReference type="NCBI Taxonomy" id="1300347"/>
    <lineage>
        <taxon>Bacteria</taxon>
        <taxon>Bacillati</taxon>
        <taxon>Actinomycetota</taxon>
        <taxon>Actinomycetes</taxon>
        <taxon>Propionibacteriales</taxon>
        <taxon>Nocardioidaceae</taxon>
        <taxon>Nocardioides</taxon>
    </lineage>
</organism>
<dbReference type="Pfam" id="PF13411">
    <property type="entry name" value="MerR_1"/>
    <property type="match status" value="1"/>
</dbReference>
<gene>
    <name evidence="7" type="primary">ycgE_1</name>
    <name evidence="7" type="ORF">I601_1643</name>
</gene>
<sequence length="321" mass="33534">MTTSGPPAPPPEDRGAGATAPRWRIGVLAARVGVSETLLRAWELRYGLLSPTRTDSGYRLYGPEDERRARAMQDARRRGVPAGEAAAGVLAAERSPTGAPGRHPAAYATSESLDARRTRSELEAAMVAYDATSMHAVLDRLLAQVSVEAAITEVLLPFLSGVGDGWAAGDFSVADEHFASDLVRSRLAALSVSSGSRSGPVALLACLPSETHDIGLKAFEVVLLRAGWRTRFLGPRTPLRSLEVAAEVIEPDLVVVTGTTASAFDLTAEDGPVVARLGRLARVALAGHGADAATAARWGAELLHGDPVAAARALVGSARAR</sequence>
<dbReference type="InterPro" id="IPR006158">
    <property type="entry name" value="Cobalamin-bd"/>
</dbReference>
<dbReference type="Proteomes" id="UP000077868">
    <property type="component" value="Chromosome"/>
</dbReference>
<dbReference type="KEGG" id="ndk:I601_1643"/>
<dbReference type="InterPro" id="IPR000551">
    <property type="entry name" value="MerR-type_HTH_dom"/>
</dbReference>
<evidence type="ECO:0000256" key="4">
    <source>
        <dbReference type="ARBA" id="ARBA00023163"/>
    </source>
</evidence>
<dbReference type="PROSITE" id="PS00552">
    <property type="entry name" value="HTH_MERR_1"/>
    <property type="match status" value="1"/>
</dbReference>
<dbReference type="InterPro" id="IPR047057">
    <property type="entry name" value="MerR_fam"/>
</dbReference>
<keyword evidence="3" id="KW-0238">DNA-binding</keyword>
<dbReference type="SMART" id="SM00422">
    <property type="entry name" value="HTH_MERR"/>
    <property type="match status" value="1"/>
</dbReference>
<dbReference type="PATRIC" id="fig|1300347.3.peg.1643"/>
<dbReference type="PANTHER" id="PTHR30204:SF69">
    <property type="entry name" value="MERR-FAMILY TRANSCRIPTIONAL REGULATOR"/>
    <property type="match status" value="1"/>
</dbReference>
<protein>
    <submittedName>
        <fullName evidence="7">HTH-type transcriptional repressor YcgE</fullName>
    </submittedName>
</protein>
<keyword evidence="1" id="KW-0678">Repressor</keyword>
<dbReference type="GO" id="GO:0003700">
    <property type="term" value="F:DNA-binding transcription factor activity"/>
    <property type="evidence" value="ECO:0007669"/>
    <property type="project" value="InterPro"/>
</dbReference>
<evidence type="ECO:0000259" key="6">
    <source>
        <dbReference type="PROSITE" id="PS51332"/>
    </source>
</evidence>
<dbReference type="OrthoDB" id="9800334at2"/>
<dbReference type="SUPFAM" id="SSF52242">
    <property type="entry name" value="Cobalamin (vitamin B12)-binding domain"/>
    <property type="match status" value="1"/>
</dbReference>
<dbReference type="STRING" id="1300347.I601_1643"/>
<evidence type="ECO:0000256" key="1">
    <source>
        <dbReference type="ARBA" id="ARBA00022491"/>
    </source>
</evidence>
<dbReference type="SUPFAM" id="SSF46955">
    <property type="entry name" value="Putative DNA-binding domain"/>
    <property type="match status" value="1"/>
</dbReference>
<dbReference type="RefSeq" id="WP_084527337.1">
    <property type="nucleotide sequence ID" value="NZ_CP015079.1"/>
</dbReference>